<accession>A0A5B0RQ59</accession>
<dbReference type="EMBL" id="VDEP01000147">
    <property type="protein sequence ID" value="KAA1127930.1"/>
    <property type="molecule type" value="Genomic_DNA"/>
</dbReference>
<evidence type="ECO:0000313" key="2">
    <source>
        <dbReference type="EMBL" id="KAA1127930.1"/>
    </source>
</evidence>
<dbReference type="AlphaFoldDB" id="A0A5B0RQ59"/>
<comment type="caution">
    <text evidence="2">The sequence shown here is derived from an EMBL/GenBank/DDBJ whole genome shotgun (WGS) entry which is preliminary data.</text>
</comment>
<feature type="region of interest" description="Disordered" evidence="1">
    <location>
        <begin position="1"/>
        <end position="26"/>
    </location>
</feature>
<protein>
    <submittedName>
        <fullName evidence="2">Uncharacterized protein</fullName>
    </submittedName>
</protein>
<feature type="compositionally biased region" description="Polar residues" evidence="1">
    <location>
        <begin position="681"/>
        <end position="696"/>
    </location>
</feature>
<evidence type="ECO:0000313" key="3">
    <source>
        <dbReference type="Proteomes" id="UP000325313"/>
    </source>
</evidence>
<organism evidence="2 3">
    <name type="scientific">Puccinia graminis f. sp. tritici</name>
    <dbReference type="NCBI Taxonomy" id="56615"/>
    <lineage>
        <taxon>Eukaryota</taxon>
        <taxon>Fungi</taxon>
        <taxon>Dikarya</taxon>
        <taxon>Basidiomycota</taxon>
        <taxon>Pucciniomycotina</taxon>
        <taxon>Pucciniomycetes</taxon>
        <taxon>Pucciniales</taxon>
        <taxon>Pucciniaceae</taxon>
        <taxon>Puccinia</taxon>
    </lineage>
</organism>
<feature type="compositionally biased region" description="Polar residues" evidence="1">
    <location>
        <begin position="13"/>
        <end position="22"/>
    </location>
</feature>
<evidence type="ECO:0000256" key="1">
    <source>
        <dbReference type="SAM" id="MobiDB-lite"/>
    </source>
</evidence>
<name>A0A5B0RQ59_PUCGR</name>
<dbReference type="Proteomes" id="UP000325313">
    <property type="component" value="Unassembled WGS sequence"/>
</dbReference>
<proteinExistence type="predicted"/>
<gene>
    <name evidence="2" type="ORF">PGTUg99_013081</name>
</gene>
<reference evidence="2 3" key="1">
    <citation type="submission" date="2019-05" db="EMBL/GenBank/DDBJ databases">
        <title>Emergence of the Ug99 lineage of the wheat stem rust pathogen through somatic hybridization.</title>
        <authorList>
            <person name="Li F."/>
            <person name="Upadhyaya N.M."/>
            <person name="Sperschneider J."/>
            <person name="Matny O."/>
            <person name="Nguyen-Phuc H."/>
            <person name="Mago R."/>
            <person name="Raley C."/>
            <person name="Miller M.E."/>
            <person name="Silverstein K.A.T."/>
            <person name="Henningsen E."/>
            <person name="Hirsch C.D."/>
            <person name="Visser B."/>
            <person name="Pretorius Z.A."/>
            <person name="Steffenson B.J."/>
            <person name="Schwessinger B."/>
            <person name="Dodds P.N."/>
            <person name="Figueroa M."/>
        </authorList>
    </citation>
    <scope>NUCLEOTIDE SEQUENCE [LARGE SCALE GENOMIC DNA]</scope>
    <source>
        <strain evidence="2 3">Ug99</strain>
    </source>
</reference>
<sequence>MSGTEAEYETHPAESQANSRTGISFRKGLEPSELDAHLLRKEDDRSVSSQTHTVKSAVQTLSQAIAESDLEKDDLLNFQLAKAAQTISNFLKVAHLTISTEEDYNLLPDWMKRDLIGCLDMILSERFLNALFLLRQHIRHLAIKRERIVSTQMVTLSDVVIAAIIDYASDTPQGKRKITDGAEFQTIELAVRLPQRIDSLAIFIKTPIFGEDPDLNLQVKLGALAILYCSRCLNPIRQLSEKNLADSISGFCLCARLKNIPGLAIAHLICVYISSCADFKDEIHPFKPATNAALWTLLIQLFPETGLLSKEAFDSGQKAFFSHGALLMPWIWWNSSLCPAQDINWVGVITLLWIRQEYSWLGLNSSTHGLFLSNSSQFECLEEASYYSRVVDVLLENHAIGFKHLLGVNRDQHSSEQSGIEKCFPNYTMLAVLQVYSAVCNLPKIQLSTEEKDEICAQIEKVLQVEIDRSFEGSAGLEILNMILSLPQEVCDRMMKSLQIRFHWMLESLLLEIEISADPTYRQEENLSHQKRALSKLEFLTKCVESQPLIKEHLGKSSVFNLVNTLLTPLRCHHTIALAITKLTLCISKSANVGYALNHQQMRTVSEALIEVMTVGHEASTKRRRRGEGVMAGLATADFVKEYGSQFDYQMNYPLGIYTALREELADELWIHLATLPQAEPTPSSDGSNKTSNHTGSAPEKHPGIPIAEGMDILFERFSELQRKYIRASPLARELLIYLKSSPEEVLQNMIHML</sequence>
<feature type="region of interest" description="Disordered" evidence="1">
    <location>
        <begin position="679"/>
        <end position="705"/>
    </location>
</feature>